<dbReference type="RefSeq" id="WP_359215724.1">
    <property type="nucleotide sequence ID" value="NZ_JBEZAM010000078.1"/>
</dbReference>
<sequence>MTCPHCAARLPAKERTGQVCSRCTKRFALDPKIHGRGMNDLRIRRIAATATESGRLRMTVTQLWYLSRTYSSCREARPARGISPGVRWLVAPPLALLLLSTGALPHGPPGTITVTAVAVVVVAASVMRYRPAEAPRSYISPSEGEFRQMMVGPWQAAYRKLPPGVVDDGPRAPEPREARVDRPEAVILCTDHAVAVFLRVNGIPAKLKALLVEARPSAAPEALVDVPEGLPVVVLHDASALGALLAPLLRQAHPDRVVLDAGLPASAVRRRRGAVHQIAKAPRASAADLRSVAGLSEADAVWLAQGFWSPLAAVPPRRLEAVVTAAVRQALAARAAGLPSPDGFLTWPAEPPAPVGETSRTKGAPAG</sequence>
<evidence type="ECO:0000256" key="1">
    <source>
        <dbReference type="SAM" id="MobiDB-lite"/>
    </source>
</evidence>
<feature type="region of interest" description="Disordered" evidence="1">
    <location>
        <begin position="342"/>
        <end position="367"/>
    </location>
</feature>
<dbReference type="Proteomes" id="UP001551210">
    <property type="component" value="Unassembled WGS sequence"/>
</dbReference>
<keyword evidence="3" id="KW-1185">Reference proteome</keyword>
<organism evidence="2 3">
    <name type="scientific">Streptomyces exfoliatus</name>
    <name type="common">Streptomyces hydrogenans</name>
    <dbReference type="NCBI Taxonomy" id="1905"/>
    <lineage>
        <taxon>Bacteria</taxon>
        <taxon>Bacillati</taxon>
        <taxon>Actinomycetota</taxon>
        <taxon>Actinomycetes</taxon>
        <taxon>Kitasatosporales</taxon>
        <taxon>Streptomycetaceae</taxon>
        <taxon>Streptomyces</taxon>
    </lineage>
</organism>
<name>A0ABV3D6F4_STREX</name>
<accession>A0ABV3D6F4</accession>
<comment type="caution">
    <text evidence="2">The sequence shown here is derived from an EMBL/GenBank/DDBJ whole genome shotgun (WGS) entry which is preliminary data.</text>
</comment>
<evidence type="ECO:0000313" key="2">
    <source>
        <dbReference type="EMBL" id="MEU7297746.1"/>
    </source>
</evidence>
<reference evidence="2 3" key="1">
    <citation type="submission" date="2024-06" db="EMBL/GenBank/DDBJ databases">
        <title>The Natural Products Discovery Center: Release of the First 8490 Sequenced Strains for Exploring Actinobacteria Biosynthetic Diversity.</title>
        <authorList>
            <person name="Kalkreuter E."/>
            <person name="Kautsar S.A."/>
            <person name="Yang D."/>
            <person name="Bader C.D."/>
            <person name="Teijaro C.N."/>
            <person name="Fluegel L."/>
            <person name="Davis C.M."/>
            <person name="Simpson J.R."/>
            <person name="Lauterbach L."/>
            <person name="Steele A.D."/>
            <person name="Gui C."/>
            <person name="Meng S."/>
            <person name="Li G."/>
            <person name="Viehrig K."/>
            <person name="Ye F."/>
            <person name="Su P."/>
            <person name="Kiefer A.F."/>
            <person name="Nichols A."/>
            <person name="Cepeda A.J."/>
            <person name="Yan W."/>
            <person name="Fan B."/>
            <person name="Jiang Y."/>
            <person name="Adhikari A."/>
            <person name="Zheng C.-J."/>
            <person name="Schuster L."/>
            <person name="Cowan T.M."/>
            <person name="Smanski M.J."/>
            <person name="Chevrette M.G."/>
            <person name="De Carvalho L.P.S."/>
            <person name="Shen B."/>
        </authorList>
    </citation>
    <scope>NUCLEOTIDE SEQUENCE [LARGE SCALE GENOMIC DNA]</scope>
    <source>
        <strain evidence="2 3">NPDC045705</strain>
    </source>
</reference>
<dbReference type="EMBL" id="JBEZAM010000078">
    <property type="protein sequence ID" value="MEU7297746.1"/>
    <property type="molecule type" value="Genomic_DNA"/>
</dbReference>
<protein>
    <submittedName>
        <fullName evidence="2">Uncharacterized protein</fullName>
    </submittedName>
</protein>
<gene>
    <name evidence="2" type="ORF">AB0A76_31890</name>
</gene>
<evidence type="ECO:0000313" key="3">
    <source>
        <dbReference type="Proteomes" id="UP001551210"/>
    </source>
</evidence>
<proteinExistence type="predicted"/>